<keyword evidence="2" id="KW-0472">Membrane</keyword>
<keyword evidence="2" id="KW-0812">Transmembrane</keyword>
<evidence type="ECO:0000256" key="2">
    <source>
        <dbReference type="SAM" id="Phobius"/>
    </source>
</evidence>
<proteinExistence type="predicted"/>
<dbReference type="PANTHER" id="PTHR39460">
    <property type="entry name" value="EXPRESSED PROTEIN"/>
    <property type="match status" value="1"/>
</dbReference>
<dbReference type="Pfam" id="PF24855">
    <property type="entry name" value="DUF7729"/>
    <property type="match status" value="1"/>
</dbReference>
<dbReference type="OrthoDB" id="2564812at2759"/>
<accession>A0A5C3LZE5</accession>
<evidence type="ECO:0000259" key="3">
    <source>
        <dbReference type="Pfam" id="PF24855"/>
    </source>
</evidence>
<evidence type="ECO:0000313" key="4">
    <source>
        <dbReference type="EMBL" id="TFK38075.1"/>
    </source>
</evidence>
<organism evidence="4 5">
    <name type="scientific">Crucibulum laeve</name>
    <dbReference type="NCBI Taxonomy" id="68775"/>
    <lineage>
        <taxon>Eukaryota</taxon>
        <taxon>Fungi</taxon>
        <taxon>Dikarya</taxon>
        <taxon>Basidiomycota</taxon>
        <taxon>Agaricomycotina</taxon>
        <taxon>Agaricomycetes</taxon>
        <taxon>Agaricomycetidae</taxon>
        <taxon>Agaricales</taxon>
        <taxon>Agaricineae</taxon>
        <taxon>Nidulariaceae</taxon>
        <taxon>Crucibulum</taxon>
    </lineage>
</organism>
<name>A0A5C3LZE5_9AGAR</name>
<dbReference type="PANTHER" id="PTHR39460:SF1">
    <property type="entry name" value="C6 TRANSCRIPTION FACTOR"/>
    <property type="match status" value="1"/>
</dbReference>
<dbReference type="AlphaFoldDB" id="A0A5C3LZE5"/>
<feature type="region of interest" description="Disordered" evidence="1">
    <location>
        <begin position="1"/>
        <end position="39"/>
    </location>
</feature>
<gene>
    <name evidence="4" type="ORF">BDQ12DRAFT_120550</name>
</gene>
<sequence>MFTPPPSPQPKLIDPLDTLTTPDAPAPSTSRTKAKQRTARRTRWAVLAVPLVVVLITFSSRYLTHPAAFDILSEPASSSWQALVARGADWSIHKRHPEPDPQANIAGVATPTSSVGAASPSSSMAAANDASVPKIPSSDVSSTLPTPFPQPFDGTLTQNFSSTSCFSFFNNMTNTLPFRTCRPFSLLQQSSSQFLNAQQNLTLMNTLIWGTCNTTPSFDQCVSNMGWFADTLKSACAQDLKDQNTMAVDTLLALQAYGLMRNTACLSDPTTSTYCYLNAVSSSNPSDLYYYTLPLDIGLPKTAKPSCAACTQSVMTLYASALRNTTQAEDLSGLKDTYESAAEQSVQVCGSGYAQTAVVNAGGRRVVFHGALSLVLSLTVVILVAS</sequence>
<evidence type="ECO:0000256" key="1">
    <source>
        <dbReference type="SAM" id="MobiDB-lite"/>
    </source>
</evidence>
<feature type="region of interest" description="Disordered" evidence="1">
    <location>
        <begin position="92"/>
        <end position="130"/>
    </location>
</feature>
<protein>
    <recommendedName>
        <fullName evidence="3">DUF7729 domain-containing protein</fullName>
    </recommendedName>
</protein>
<dbReference type="EMBL" id="ML213604">
    <property type="protein sequence ID" value="TFK38075.1"/>
    <property type="molecule type" value="Genomic_DNA"/>
</dbReference>
<reference evidence="4 5" key="1">
    <citation type="journal article" date="2019" name="Nat. Ecol. Evol.">
        <title>Megaphylogeny resolves global patterns of mushroom evolution.</title>
        <authorList>
            <person name="Varga T."/>
            <person name="Krizsan K."/>
            <person name="Foldi C."/>
            <person name="Dima B."/>
            <person name="Sanchez-Garcia M."/>
            <person name="Sanchez-Ramirez S."/>
            <person name="Szollosi G.J."/>
            <person name="Szarkandi J.G."/>
            <person name="Papp V."/>
            <person name="Albert L."/>
            <person name="Andreopoulos W."/>
            <person name="Angelini C."/>
            <person name="Antonin V."/>
            <person name="Barry K.W."/>
            <person name="Bougher N.L."/>
            <person name="Buchanan P."/>
            <person name="Buyck B."/>
            <person name="Bense V."/>
            <person name="Catcheside P."/>
            <person name="Chovatia M."/>
            <person name="Cooper J."/>
            <person name="Damon W."/>
            <person name="Desjardin D."/>
            <person name="Finy P."/>
            <person name="Geml J."/>
            <person name="Haridas S."/>
            <person name="Hughes K."/>
            <person name="Justo A."/>
            <person name="Karasinski D."/>
            <person name="Kautmanova I."/>
            <person name="Kiss B."/>
            <person name="Kocsube S."/>
            <person name="Kotiranta H."/>
            <person name="LaButti K.M."/>
            <person name="Lechner B.E."/>
            <person name="Liimatainen K."/>
            <person name="Lipzen A."/>
            <person name="Lukacs Z."/>
            <person name="Mihaltcheva S."/>
            <person name="Morgado L.N."/>
            <person name="Niskanen T."/>
            <person name="Noordeloos M.E."/>
            <person name="Ohm R.A."/>
            <person name="Ortiz-Santana B."/>
            <person name="Ovrebo C."/>
            <person name="Racz N."/>
            <person name="Riley R."/>
            <person name="Savchenko A."/>
            <person name="Shiryaev A."/>
            <person name="Soop K."/>
            <person name="Spirin V."/>
            <person name="Szebenyi C."/>
            <person name="Tomsovsky M."/>
            <person name="Tulloss R.E."/>
            <person name="Uehling J."/>
            <person name="Grigoriev I.V."/>
            <person name="Vagvolgyi C."/>
            <person name="Papp T."/>
            <person name="Martin F.M."/>
            <person name="Miettinen O."/>
            <person name="Hibbett D.S."/>
            <person name="Nagy L.G."/>
        </authorList>
    </citation>
    <scope>NUCLEOTIDE SEQUENCE [LARGE SCALE GENOMIC DNA]</scope>
    <source>
        <strain evidence="4 5">CBS 166.37</strain>
    </source>
</reference>
<dbReference type="InterPro" id="IPR056146">
    <property type="entry name" value="DUF7729"/>
</dbReference>
<evidence type="ECO:0000313" key="5">
    <source>
        <dbReference type="Proteomes" id="UP000308652"/>
    </source>
</evidence>
<feature type="domain" description="DUF7729" evidence="3">
    <location>
        <begin position="147"/>
        <end position="357"/>
    </location>
</feature>
<feature type="transmembrane region" description="Helical" evidence="2">
    <location>
        <begin position="366"/>
        <end position="385"/>
    </location>
</feature>
<keyword evidence="5" id="KW-1185">Reference proteome</keyword>
<keyword evidence="2" id="KW-1133">Transmembrane helix</keyword>
<dbReference type="Proteomes" id="UP000308652">
    <property type="component" value="Unassembled WGS sequence"/>
</dbReference>
<feature type="transmembrane region" description="Helical" evidence="2">
    <location>
        <begin position="44"/>
        <end position="63"/>
    </location>
</feature>
<feature type="compositionally biased region" description="Low complexity" evidence="1">
    <location>
        <begin position="108"/>
        <end position="130"/>
    </location>
</feature>